<dbReference type="Gene3D" id="3.40.630.10">
    <property type="entry name" value="Zn peptidases"/>
    <property type="match status" value="1"/>
</dbReference>
<dbReference type="InterPro" id="IPR007484">
    <property type="entry name" value="Peptidase_M28"/>
</dbReference>
<comment type="caution">
    <text evidence="2">The sequence shown here is derived from an EMBL/GenBank/DDBJ whole genome shotgun (WGS) entry which is preliminary data.</text>
</comment>
<proteinExistence type="predicted"/>
<dbReference type="Proteomes" id="UP001597040">
    <property type="component" value="Unassembled WGS sequence"/>
</dbReference>
<dbReference type="PANTHER" id="PTHR10404:SF46">
    <property type="entry name" value="VACUOLAR PROTEIN SORTING-ASSOCIATED PROTEIN 70"/>
    <property type="match status" value="1"/>
</dbReference>
<feature type="domain" description="Peptidase M28" evidence="1">
    <location>
        <begin position="237"/>
        <end position="422"/>
    </location>
</feature>
<dbReference type="InterPro" id="IPR046450">
    <property type="entry name" value="PA_dom_sf"/>
</dbReference>
<dbReference type="PANTHER" id="PTHR10404">
    <property type="entry name" value="N-ACETYLATED-ALPHA-LINKED ACIDIC DIPEPTIDASE"/>
    <property type="match status" value="1"/>
</dbReference>
<evidence type="ECO:0000313" key="2">
    <source>
        <dbReference type="EMBL" id="MFD1037479.1"/>
    </source>
</evidence>
<dbReference type="EMBL" id="JBHTKJ010000007">
    <property type="protein sequence ID" value="MFD1037479.1"/>
    <property type="molecule type" value="Genomic_DNA"/>
</dbReference>
<evidence type="ECO:0000313" key="3">
    <source>
        <dbReference type="Proteomes" id="UP001597040"/>
    </source>
</evidence>
<organism evidence="2 3">
    <name type="scientific">Virgibacillus byunsanensis</name>
    <dbReference type="NCBI Taxonomy" id="570945"/>
    <lineage>
        <taxon>Bacteria</taxon>
        <taxon>Bacillati</taxon>
        <taxon>Bacillota</taxon>
        <taxon>Bacilli</taxon>
        <taxon>Bacillales</taxon>
        <taxon>Bacillaceae</taxon>
        <taxon>Virgibacillus</taxon>
    </lineage>
</organism>
<sequence length="588" mass="66745">MKTKLHEEKQVINDINLEIPKRILSKFSKLIRESGSDDEKIAASYLTSYLEEWEVPHQVHYPKLYLSVPKDSSLQISHPIEKNIRAKVPSFSKATEKQCSGEIVYIQSKKASKIEDIFSGGLIEHDEDSLKDKIVLTEGYPMPGQVSTFQESNAKAAIFISPGQRIHEGICTPVWGSPDLDSMDNEPHIPVLSISKEDGELLKKICEQDTAHIKFETNLDKGWFDCPLIDIFIPGTVETDKYVLLHGHLDSWHEGIGDNATGNAALLEIARVLHKNKDKIKRSIRIAIWPGHSTGRYAGSTWFADQYALDLDENCIAQVNCDSPGCRWATSYSNINWMSEADEFCKKAIKDVVGQDSSGSRPRRSGDYSFNNIGITSYYKLSSTMPDELIKEKGYHPVGGCGGNIEWHTEDDLLHIVDYDILKKDIELYLVSVFRVLNKPIYPFNYVNTIDEIINTIQQYQQESGSHFNFDLALHEAEQLKQSLTEFYQNIEYLKGESITDIDVQKQNNKLLKLGRILITMNYSRSGKFRQDPALEVPPLPDIAPALTLQKLQPDSHLYNVTKNHLTRGQNRIIFSLRKVKEILKTSN</sequence>
<dbReference type="InterPro" id="IPR039373">
    <property type="entry name" value="Peptidase_M28B"/>
</dbReference>
<dbReference type="SUPFAM" id="SSF53187">
    <property type="entry name" value="Zn-dependent exopeptidases"/>
    <property type="match status" value="1"/>
</dbReference>
<protein>
    <submittedName>
        <fullName evidence="2">M28 family peptidase</fullName>
    </submittedName>
</protein>
<reference evidence="3" key="1">
    <citation type="journal article" date="2019" name="Int. J. Syst. Evol. Microbiol.">
        <title>The Global Catalogue of Microorganisms (GCM) 10K type strain sequencing project: providing services to taxonomists for standard genome sequencing and annotation.</title>
        <authorList>
            <consortium name="The Broad Institute Genomics Platform"/>
            <consortium name="The Broad Institute Genome Sequencing Center for Infectious Disease"/>
            <person name="Wu L."/>
            <person name="Ma J."/>
        </authorList>
    </citation>
    <scope>NUCLEOTIDE SEQUENCE [LARGE SCALE GENOMIC DNA]</scope>
    <source>
        <strain evidence="3">CCUG 56754</strain>
    </source>
</reference>
<dbReference type="Gene3D" id="3.50.30.30">
    <property type="match status" value="1"/>
</dbReference>
<gene>
    <name evidence="2" type="ORF">ACFQ3N_03445</name>
</gene>
<dbReference type="Pfam" id="PF04389">
    <property type="entry name" value="Peptidase_M28"/>
    <property type="match status" value="1"/>
</dbReference>
<dbReference type="RefSeq" id="WP_390359554.1">
    <property type="nucleotide sequence ID" value="NZ_JBHTKJ010000007.1"/>
</dbReference>
<dbReference type="SUPFAM" id="SSF52025">
    <property type="entry name" value="PA domain"/>
    <property type="match status" value="1"/>
</dbReference>
<keyword evidence="3" id="KW-1185">Reference proteome</keyword>
<name>A0ABW3LJR1_9BACI</name>
<evidence type="ECO:0000259" key="1">
    <source>
        <dbReference type="Pfam" id="PF04389"/>
    </source>
</evidence>
<accession>A0ABW3LJR1</accession>